<comment type="caution">
    <text evidence="7">The sequence shown here is derived from an EMBL/GenBank/DDBJ whole genome shotgun (WGS) entry which is preliminary data.</text>
</comment>
<dbReference type="InterPro" id="IPR027417">
    <property type="entry name" value="P-loop_NTPase"/>
</dbReference>
<dbReference type="InterPro" id="IPR053930">
    <property type="entry name" value="RapZ-like_N"/>
</dbReference>
<proteinExistence type="inferred from homology"/>
<evidence type="ECO:0000313" key="8">
    <source>
        <dbReference type="Proteomes" id="UP001170379"/>
    </source>
</evidence>
<dbReference type="PIRSF" id="PIRSF005052">
    <property type="entry name" value="P-loopkin"/>
    <property type="match status" value="1"/>
</dbReference>
<dbReference type="HAMAP" id="MF_00636">
    <property type="entry name" value="RapZ_like"/>
    <property type="match status" value="1"/>
</dbReference>
<dbReference type="Proteomes" id="UP001170379">
    <property type="component" value="Unassembled WGS sequence"/>
</dbReference>
<protein>
    <submittedName>
        <fullName evidence="7">RNase adapter RapZ</fullName>
    </submittedName>
</protein>
<dbReference type="NCBIfam" id="NF003828">
    <property type="entry name" value="PRK05416.1"/>
    <property type="match status" value="1"/>
</dbReference>
<feature type="domain" description="RapZ C-terminal" evidence="6">
    <location>
        <begin position="178"/>
        <end position="297"/>
    </location>
</feature>
<reference evidence="7" key="2">
    <citation type="journal article" date="2022" name="Sci. Rep.">
        <title>In silico prediction of the enzymes involved in the degradation of the herbicide molinate by Gulosibacter molinativorax ON4T.</title>
        <authorList>
            <person name="Lopes A.R."/>
            <person name="Bunin E."/>
            <person name="Viana A.T."/>
            <person name="Froufe H."/>
            <person name="Munoz-Merida A."/>
            <person name="Pinho D."/>
            <person name="Figueiredo J."/>
            <person name="Barroso C."/>
            <person name="Vaz-Moreira I."/>
            <person name="Bellanger X."/>
            <person name="Egas C."/>
            <person name="Nunes O.C."/>
        </authorList>
    </citation>
    <scope>NUCLEOTIDE SEQUENCE</scope>
    <source>
        <strain evidence="7">ON4</strain>
    </source>
</reference>
<dbReference type="PANTHER" id="PTHR30448:SF0">
    <property type="entry name" value="RNASE ADAPTER PROTEIN RAPZ"/>
    <property type="match status" value="1"/>
</dbReference>
<gene>
    <name evidence="7" type="ORF">C7K25_06960</name>
</gene>
<evidence type="ECO:0000259" key="6">
    <source>
        <dbReference type="Pfam" id="PF22740"/>
    </source>
</evidence>
<dbReference type="InterPro" id="IPR005337">
    <property type="entry name" value="RapZ-like"/>
</dbReference>
<dbReference type="Gene3D" id="3.40.50.300">
    <property type="entry name" value="P-loop containing nucleotide triphosphate hydrolases"/>
    <property type="match status" value="1"/>
</dbReference>
<evidence type="ECO:0000256" key="4">
    <source>
        <dbReference type="HAMAP-Rule" id="MF_00636"/>
    </source>
</evidence>
<organism evidence="7 8">
    <name type="scientific">Gulosibacter molinativorax</name>
    <dbReference type="NCBI Taxonomy" id="256821"/>
    <lineage>
        <taxon>Bacteria</taxon>
        <taxon>Bacillati</taxon>
        <taxon>Actinomycetota</taxon>
        <taxon>Actinomycetes</taxon>
        <taxon>Micrococcales</taxon>
        <taxon>Microbacteriaceae</taxon>
        <taxon>Gulosibacter</taxon>
    </lineage>
</organism>
<feature type="binding site" evidence="4">
    <location>
        <begin position="24"/>
        <end position="31"/>
    </location>
    <ligand>
        <name>ATP</name>
        <dbReference type="ChEBI" id="CHEBI:30616"/>
    </ligand>
</feature>
<sequence length="300" mass="34123">MYTPDAVSAEPDGGERQQLVIVTGMSGAGRSTACKAFEDLDWFVVDNLPPQMIRPLIEVASKARDSLPKLAVAIDIRGGRLLEHFNELIETLRQTYDVQVLFLDASDESLVRRYEQSRRPHPLQQDGTIVDAIATERNRVRELRSLADVVFDTSELNVHQLNQRVTERFGEPDHQRVQITVMSFGFKYGTPTDADMVLDMRFLPNPFWQPELRPFNGRDKRVSDYVLEQPGVDDFIEHFDGLIAPVIEGYLRENKRHALIAVGCTGGKHRSVAMTERLAGELREREDVTVSVRHRDLGRE</sequence>
<keyword evidence="1 4" id="KW-0547">Nucleotide-binding</keyword>
<evidence type="ECO:0000259" key="5">
    <source>
        <dbReference type="Pfam" id="PF03668"/>
    </source>
</evidence>
<name>A0ABT7C7D9_9MICO</name>
<dbReference type="SUPFAM" id="SSF52540">
    <property type="entry name" value="P-loop containing nucleoside triphosphate hydrolases"/>
    <property type="match status" value="1"/>
</dbReference>
<evidence type="ECO:0000313" key="7">
    <source>
        <dbReference type="EMBL" id="MDJ1371105.1"/>
    </source>
</evidence>
<dbReference type="EMBL" id="PXVD01000009">
    <property type="protein sequence ID" value="MDJ1371105.1"/>
    <property type="molecule type" value="Genomic_DNA"/>
</dbReference>
<dbReference type="InterPro" id="IPR053931">
    <property type="entry name" value="RapZ_C"/>
</dbReference>
<evidence type="ECO:0000256" key="1">
    <source>
        <dbReference type="ARBA" id="ARBA00022741"/>
    </source>
</evidence>
<reference evidence="7" key="1">
    <citation type="submission" date="2018-03" db="EMBL/GenBank/DDBJ databases">
        <authorList>
            <person name="Nunes O.C."/>
            <person name="Lopes A.R."/>
            <person name="Froufe H."/>
            <person name="Munoz-Merida A."/>
            <person name="Barroso C."/>
            <person name="Egas C."/>
        </authorList>
    </citation>
    <scope>NUCLEOTIDE SEQUENCE</scope>
    <source>
        <strain evidence="7">ON4</strain>
    </source>
</reference>
<evidence type="ECO:0000256" key="3">
    <source>
        <dbReference type="ARBA" id="ARBA00023134"/>
    </source>
</evidence>
<feature type="domain" description="RapZ-like N-terminal" evidence="5">
    <location>
        <begin position="18"/>
        <end position="170"/>
    </location>
</feature>
<feature type="binding site" evidence="4">
    <location>
        <begin position="75"/>
        <end position="78"/>
    </location>
    <ligand>
        <name>GTP</name>
        <dbReference type="ChEBI" id="CHEBI:37565"/>
    </ligand>
</feature>
<dbReference type="Pfam" id="PF03668">
    <property type="entry name" value="RapZ-like_N"/>
    <property type="match status" value="1"/>
</dbReference>
<keyword evidence="3 4" id="KW-0342">GTP-binding</keyword>
<dbReference type="RefSeq" id="WP_035732536.1">
    <property type="nucleotide sequence ID" value="NZ_CP028426.1"/>
</dbReference>
<evidence type="ECO:0000256" key="2">
    <source>
        <dbReference type="ARBA" id="ARBA00022840"/>
    </source>
</evidence>
<dbReference type="PANTHER" id="PTHR30448">
    <property type="entry name" value="RNASE ADAPTER PROTEIN RAPZ"/>
    <property type="match status" value="1"/>
</dbReference>
<keyword evidence="8" id="KW-1185">Reference proteome</keyword>
<keyword evidence="2 4" id="KW-0067">ATP-binding</keyword>
<accession>A0ABT7C7D9</accession>
<dbReference type="Pfam" id="PF22740">
    <property type="entry name" value="PapZ_C"/>
    <property type="match status" value="1"/>
</dbReference>